<dbReference type="EMBL" id="JAPVES010000030">
    <property type="protein sequence ID" value="MCZ3373352.1"/>
    <property type="molecule type" value="Genomic_DNA"/>
</dbReference>
<dbReference type="CDD" id="cd03809">
    <property type="entry name" value="GT4_MtfB-like"/>
    <property type="match status" value="1"/>
</dbReference>
<dbReference type="RefSeq" id="WP_048082714.1">
    <property type="nucleotide sequence ID" value="NZ_JAPVER010000020.1"/>
</dbReference>
<dbReference type="PANTHER" id="PTHR46401:SF2">
    <property type="entry name" value="GLYCOSYLTRANSFERASE WBBK-RELATED"/>
    <property type="match status" value="1"/>
</dbReference>
<keyword evidence="1" id="KW-0808">Transferase</keyword>
<dbReference type="Proteomes" id="UP001074446">
    <property type="component" value="Unassembled WGS sequence"/>
</dbReference>
<dbReference type="GO" id="GO:0016757">
    <property type="term" value="F:glycosyltransferase activity"/>
    <property type="evidence" value="ECO:0007669"/>
    <property type="project" value="InterPro"/>
</dbReference>
<dbReference type="AlphaFoldDB" id="A0A9E5A3P2"/>
<dbReference type="Pfam" id="PF13439">
    <property type="entry name" value="Glyco_transf_4"/>
    <property type="match status" value="1"/>
</dbReference>
<proteinExistence type="predicted"/>
<feature type="domain" description="Glycosyl transferase family 1" evidence="2">
    <location>
        <begin position="216"/>
        <end position="369"/>
    </location>
</feature>
<dbReference type="Proteomes" id="UP001068021">
    <property type="component" value="Unassembled WGS sequence"/>
</dbReference>
<dbReference type="Gene3D" id="3.40.50.2000">
    <property type="entry name" value="Glycogen Phosphorylase B"/>
    <property type="match status" value="2"/>
</dbReference>
<dbReference type="InterPro" id="IPR028098">
    <property type="entry name" value="Glyco_trans_4-like_N"/>
</dbReference>
<dbReference type="InterPro" id="IPR001296">
    <property type="entry name" value="Glyco_trans_1"/>
</dbReference>
<name>A0A9E5A3P2_9EURY</name>
<evidence type="ECO:0000313" key="5">
    <source>
        <dbReference type="EMBL" id="MCZ3373352.1"/>
    </source>
</evidence>
<evidence type="ECO:0000259" key="2">
    <source>
        <dbReference type="Pfam" id="PF00534"/>
    </source>
</evidence>
<dbReference type="Pfam" id="PF00534">
    <property type="entry name" value="Glycos_transf_1"/>
    <property type="match status" value="1"/>
</dbReference>
<feature type="domain" description="Glycosyltransferase subfamily 4-like N-terminal" evidence="3">
    <location>
        <begin position="15"/>
        <end position="193"/>
    </location>
</feature>
<sequence length="396" mass="45814">MEIGIIPDTAVSGMGIKRYSLKLIEGLSKRGIDDIVVYYSSKRFENELIDMATNDHNISPKKIPVYFGDSYFGISFRNFFQLPKTINESKLELIHDTYSFGPFVNYPFRNRSNTKKIINVHDVGVYLYKYCCNYVNPLNVRLFSKIRYEKIFPLILKNVDGIAVPSENTKKDLLKYFDVPESKLFVINHGIDFNNFHKLDYSEISNFKCKYINFDNDLLIGTINSERKIDNIHIVLKVTKMLSKHYKNLKLILIGKSNKFVDEMIQKFDLEKIVIKTGYISDKELCLLYNALDLFIFLSEYEGFGFPPLESMSCGTLTAVLNKSSLPELVDEGAVTLLKKEPKYILDELIYLLENKKVRDNITKKGIKRAKYFTWDKCIDSTVKMYESILTVDSGC</sequence>
<accession>A0A9E5A3P2</accession>
<organism evidence="4 6">
    <name type="scientific">Methanobacterium veterum</name>
    <dbReference type="NCBI Taxonomy" id="408577"/>
    <lineage>
        <taxon>Archaea</taxon>
        <taxon>Methanobacteriati</taxon>
        <taxon>Methanobacteriota</taxon>
        <taxon>Methanomada group</taxon>
        <taxon>Methanobacteria</taxon>
        <taxon>Methanobacteriales</taxon>
        <taxon>Methanobacteriaceae</taxon>
        <taxon>Methanobacterium</taxon>
    </lineage>
</organism>
<evidence type="ECO:0000313" key="6">
    <source>
        <dbReference type="Proteomes" id="UP001068021"/>
    </source>
</evidence>
<comment type="caution">
    <text evidence="4">The sequence shown here is derived from an EMBL/GenBank/DDBJ whole genome shotgun (WGS) entry which is preliminary data.</text>
</comment>
<dbReference type="EMBL" id="JAPVER010000020">
    <property type="protein sequence ID" value="MCZ3367500.1"/>
    <property type="molecule type" value="Genomic_DNA"/>
</dbReference>
<evidence type="ECO:0000256" key="1">
    <source>
        <dbReference type="ARBA" id="ARBA00022679"/>
    </source>
</evidence>
<evidence type="ECO:0000313" key="4">
    <source>
        <dbReference type="EMBL" id="MCZ3367500.1"/>
    </source>
</evidence>
<evidence type="ECO:0000259" key="3">
    <source>
        <dbReference type="Pfam" id="PF13439"/>
    </source>
</evidence>
<dbReference type="PANTHER" id="PTHR46401">
    <property type="entry name" value="GLYCOSYLTRANSFERASE WBBK-RELATED"/>
    <property type="match status" value="1"/>
</dbReference>
<protein>
    <submittedName>
        <fullName evidence="4">Glycosyltransferase family 1 protein</fullName>
    </submittedName>
</protein>
<keyword evidence="6" id="KW-1185">Reference proteome</keyword>
<reference evidence="4" key="1">
    <citation type="submission" date="2022-12" db="EMBL/GenBank/DDBJ databases">
        <title>Reclassification of two methanogenic archaea species isolated from the Kolyma lowland permafrost.</title>
        <authorList>
            <person name="Trubitsyn V.E."/>
            <person name="Rivkina E.M."/>
            <person name="Shcherbakova V.A."/>
        </authorList>
    </citation>
    <scope>NUCLEOTIDE SEQUENCE</scope>
    <source>
        <strain evidence="4">M2</strain>
        <strain evidence="5">MK4</strain>
    </source>
</reference>
<dbReference type="SUPFAM" id="SSF53756">
    <property type="entry name" value="UDP-Glycosyltransferase/glycogen phosphorylase"/>
    <property type="match status" value="1"/>
</dbReference>
<gene>
    <name evidence="5" type="ORF">O3H35_11965</name>
    <name evidence="4" type="ORF">O3H54_16525</name>
</gene>